<protein>
    <submittedName>
        <fullName evidence="2">Polyphosphate glucokinase</fullName>
    </submittedName>
</protein>
<dbReference type="PANTHER" id="PTHR18964">
    <property type="entry name" value="ROK (REPRESSOR, ORF, KINASE) FAMILY"/>
    <property type="match status" value="1"/>
</dbReference>
<accession>A0AA86MPG2</accession>
<reference evidence="2" key="1">
    <citation type="submission" date="2022-10" db="EMBL/GenBank/DDBJ databases">
        <authorList>
            <person name="Koch H."/>
        </authorList>
    </citation>
    <scope>NUCLEOTIDE SEQUENCE</scope>
    <source>
        <strain evidence="2">DNF</strain>
    </source>
</reference>
<dbReference type="PANTHER" id="PTHR18964:SF149">
    <property type="entry name" value="BIFUNCTIONAL UDP-N-ACETYLGLUCOSAMINE 2-EPIMERASE_N-ACETYLMANNOSAMINE KINASE"/>
    <property type="match status" value="1"/>
</dbReference>
<keyword evidence="3" id="KW-1185">Reference proteome</keyword>
<dbReference type="EMBL" id="OX365700">
    <property type="protein sequence ID" value="CAI4029608.1"/>
    <property type="molecule type" value="Genomic_DNA"/>
</dbReference>
<evidence type="ECO:0000256" key="1">
    <source>
        <dbReference type="ARBA" id="ARBA00006479"/>
    </source>
</evidence>
<dbReference type="RefSeq" id="WP_289266648.1">
    <property type="nucleotide sequence ID" value="NZ_OX365700.1"/>
</dbReference>
<proteinExistence type="inferred from homology"/>
<name>A0AA86MPG2_9BACT</name>
<dbReference type="Gene3D" id="3.30.420.40">
    <property type="match status" value="2"/>
</dbReference>
<gene>
    <name evidence="2" type="ORF">DNFV4_00026</name>
</gene>
<evidence type="ECO:0000313" key="2">
    <source>
        <dbReference type="EMBL" id="CAI4029608.1"/>
    </source>
</evidence>
<comment type="similarity">
    <text evidence="1">Belongs to the ROK (NagC/XylR) family.</text>
</comment>
<dbReference type="KEGG" id="nti:DNFV4_00026"/>
<evidence type="ECO:0000313" key="3">
    <source>
        <dbReference type="Proteomes" id="UP001179121"/>
    </source>
</evidence>
<dbReference type="Pfam" id="PF00480">
    <property type="entry name" value="ROK"/>
    <property type="match status" value="1"/>
</dbReference>
<dbReference type="Proteomes" id="UP001179121">
    <property type="component" value="Chromosome"/>
</dbReference>
<dbReference type="AlphaFoldDB" id="A0AA86MPG2"/>
<dbReference type="InterPro" id="IPR043129">
    <property type="entry name" value="ATPase_NBD"/>
</dbReference>
<sequence>MATQQGKIGERTTRRSPKVLVVDVGGTNVKILATGKRTPRKVASGPAMTAKAMVAAVKQLAADWSYEVISLGYPGAVSNGRPAVEPKNLAAGWVGFDFEKAFGCPVKVTNDAAMQALGSYEGGRMLFLGLGTGLGSALITDGVLVPMELAHLRYRKGRTYEDYVGLRGIKRYGKKKWRRYVDDVVAALHRALQADYVVLGGGNAKRLMKLPEWARLGNNNHAFTGGFRLWEESWKDERPACVVQRTGTGAERRRRTRIQKSG</sequence>
<dbReference type="InterPro" id="IPR000600">
    <property type="entry name" value="ROK"/>
</dbReference>
<organism evidence="2 3">
    <name type="scientific">Nitrospira tepida</name>
    <dbReference type="NCBI Taxonomy" id="2973512"/>
    <lineage>
        <taxon>Bacteria</taxon>
        <taxon>Pseudomonadati</taxon>
        <taxon>Nitrospirota</taxon>
        <taxon>Nitrospiria</taxon>
        <taxon>Nitrospirales</taxon>
        <taxon>Nitrospiraceae</taxon>
        <taxon>Nitrospira</taxon>
    </lineage>
</organism>
<dbReference type="SUPFAM" id="SSF53067">
    <property type="entry name" value="Actin-like ATPase domain"/>
    <property type="match status" value="1"/>
</dbReference>